<protein>
    <submittedName>
        <fullName evidence="1">Uncharacterized protein</fullName>
    </submittedName>
</protein>
<evidence type="ECO:0000313" key="2">
    <source>
        <dbReference type="Proteomes" id="UP001501288"/>
    </source>
</evidence>
<sequence length="91" mass="9808">MDDAHAANRLDEGATHRRVELFLCGLQDLGGYAKVRGTHTVEALPQLPQGVGAVMAHLLTDRSHHLECGLDVELGARQRIAQATSVQGAER</sequence>
<proteinExistence type="predicted"/>
<accession>A0ABN2BU38</accession>
<keyword evidence="2" id="KW-1185">Reference proteome</keyword>
<dbReference type="EMBL" id="BAAANV010000040">
    <property type="protein sequence ID" value="GAA1547587.1"/>
    <property type="molecule type" value="Genomic_DNA"/>
</dbReference>
<reference evidence="1 2" key="1">
    <citation type="journal article" date="2019" name="Int. J. Syst. Evol. Microbiol.">
        <title>The Global Catalogue of Microorganisms (GCM) 10K type strain sequencing project: providing services to taxonomists for standard genome sequencing and annotation.</title>
        <authorList>
            <consortium name="The Broad Institute Genomics Platform"/>
            <consortium name="The Broad Institute Genome Sequencing Center for Infectious Disease"/>
            <person name="Wu L."/>
            <person name="Ma J."/>
        </authorList>
    </citation>
    <scope>NUCLEOTIDE SEQUENCE [LARGE SCALE GENOMIC DNA]</scope>
    <source>
        <strain evidence="1 2">JCM 14588</strain>
    </source>
</reference>
<organism evidence="1 2">
    <name type="scientific">Dermacoccus barathri</name>
    <dbReference type="NCBI Taxonomy" id="322601"/>
    <lineage>
        <taxon>Bacteria</taxon>
        <taxon>Bacillati</taxon>
        <taxon>Actinomycetota</taxon>
        <taxon>Actinomycetes</taxon>
        <taxon>Micrococcales</taxon>
        <taxon>Dermacoccaceae</taxon>
        <taxon>Dermacoccus</taxon>
    </lineage>
</organism>
<comment type="caution">
    <text evidence="1">The sequence shown here is derived from an EMBL/GenBank/DDBJ whole genome shotgun (WGS) entry which is preliminary data.</text>
</comment>
<evidence type="ECO:0000313" key="1">
    <source>
        <dbReference type="EMBL" id="GAA1547587.1"/>
    </source>
</evidence>
<dbReference type="Proteomes" id="UP001501288">
    <property type="component" value="Unassembled WGS sequence"/>
</dbReference>
<name>A0ABN2BU38_9MICO</name>
<gene>
    <name evidence="1" type="ORF">GCM10009762_21120</name>
</gene>